<name>A0A1I0AIG4_9ACTN</name>
<dbReference type="EMBL" id="FOHX01000001">
    <property type="protein sequence ID" value="SES94088.1"/>
    <property type="molecule type" value="Genomic_DNA"/>
</dbReference>
<dbReference type="Pfam" id="PF13561">
    <property type="entry name" value="adh_short_C2"/>
    <property type="match status" value="1"/>
</dbReference>
<dbReference type="PANTHER" id="PTHR43639">
    <property type="entry name" value="OXIDOREDUCTASE, SHORT-CHAIN DEHYDROGENASE/REDUCTASE FAMILY (AFU_ORTHOLOGUE AFUA_5G02870)"/>
    <property type="match status" value="1"/>
</dbReference>
<gene>
    <name evidence="4" type="ORF">SAMN05421811_101809</name>
</gene>
<dbReference type="PROSITE" id="PS00061">
    <property type="entry name" value="ADH_SHORT"/>
    <property type="match status" value="1"/>
</dbReference>
<organism evidence="4 5">
    <name type="scientific">Nonomuraea wenchangensis</name>
    <dbReference type="NCBI Taxonomy" id="568860"/>
    <lineage>
        <taxon>Bacteria</taxon>
        <taxon>Bacillati</taxon>
        <taxon>Actinomycetota</taxon>
        <taxon>Actinomycetes</taxon>
        <taxon>Streptosporangiales</taxon>
        <taxon>Streptosporangiaceae</taxon>
        <taxon>Nonomuraea</taxon>
    </lineage>
</organism>
<protein>
    <submittedName>
        <fullName evidence="4">3-oxoacyl-[acyl-carrier protein] reductase</fullName>
    </submittedName>
</protein>
<dbReference type="GO" id="GO:0016491">
    <property type="term" value="F:oxidoreductase activity"/>
    <property type="evidence" value="ECO:0007669"/>
    <property type="project" value="UniProtKB-KW"/>
</dbReference>
<dbReference type="InterPro" id="IPR020904">
    <property type="entry name" value="Sc_DH/Rdtase_CS"/>
</dbReference>
<dbReference type="SUPFAM" id="SSF51735">
    <property type="entry name" value="NAD(P)-binding Rossmann-fold domains"/>
    <property type="match status" value="1"/>
</dbReference>
<dbReference type="STRING" id="568860.SAMN05421811_101809"/>
<dbReference type="SMART" id="SM00822">
    <property type="entry name" value="PKS_KR"/>
    <property type="match status" value="1"/>
</dbReference>
<evidence type="ECO:0000256" key="1">
    <source>
        <dbReference type="ARBA" id="ARBA00006484"/>
    </source>
</evidence>
<dbReference type="AlphaFoldDB" id="A0A1I0AIG4"/>
<comment type="similarity">
    <text evidence="1">Belongs to the short-chain dehydrogenases/reductases (SDR) family.</text>
</comment>
<evidence type="ECO:0000259" key="3">
    <source>
        <dbReference type="SMART" id="SM00822"/>
    </source>
</evidence>
<evidence type="ECO:0000256" key="2">
    <source>
        <dbReference type="ARBA" id="ARBA00023002"/>
    </source>
</evidence>
<dbReference type="PRINTS" id="PR00080">
    <property type="entry name" value="SDRFAMILY"/>
</dbReference>
<dbReference type="PANTHER" id="PTHR43639:SF1">
    <property type="entry name" value="SHORT-CHAIN DEHYDROGENASE_REDUCTASE FAMILY PROTEIN"/>
    <property type="match status" value="1"/>
</dbReference>
<proteinExistence type="inferred from homology"/>
<dbReference type="InterPro" id="IPR057326">
    <property type="entry name" value="KR_dom"/>
</dbReference>
<accession>A0A1I0AIG4</accession>
<dbReference type="PRINTS" id="PR00081">
    <property type="entry name" value="GDHRDH"/>
</dbReference>
<dbReference type="RefSeq" id="WP_091076893.1">
    <property type="nucleotide sequence ID" value="NZ_FOHX01000001.1"/>
</dbReference>
<sequence>MEQGLAGKRVLVTGGTRGIGRATALAFARAGARVVTCHRSDGEAAEELARALKEHGEGHRVVRADVTTGQGAAQLVEAAGQTLGGLDVLVNNVGVDGGVPFQQLGEEEWRRVMEHNVTAAYLVTHAAVNLLADGASVVNIGSSVALRGRSNGVHYTASKAALIGFTRGLSKDLGPRGIRVNLVAPGLTETEPGAGLPPQVVERIVGMTALGRICRPEDVAGAVLFLAGDTSRYISGATLNVDGGV</sequence>
<dbReference type="Proteomes" id="UP000199361">
    <property type="component" value="Unassembled WGS sequence"/>
</dbReference>
<evidence type="ECO:0000313" key="4">
    <source>
        <dbReference type="EMBL" id="SES94088.1"/>
    </source>
</evidence>
<keyword evidence="5" id="KW-1185">Reference proteome</keyword>
<dbReference type="InterPro" id="IPR002347">
    <property type="entry name" value="SDR_fam"/>
</dbReference>
<reference evidence="4 5" key="1">
    <citation type="submission" date="2016-10" db="EMBL/GenBank/DDBJ databases">
        <authorList>
            <person name="de Groot N.N."/>
        </authorList>
    </citation>
    <scope>NUCLEOTIDE SEQUENCE [LARGE SCALE GENOMIC DNA]</scope>
    <source>
        <strain evidence="4 5">CGMCC 4.5598</strain>
    </source>
</reference>
<dbReference type="CDD" id="cd05233">
    <property type="entry name" value="SDR_c"/>
    <property type="match status" value="1"/>
</dbReference>
<dbReference type="Gene3D" id="3.40.50.720">
    <property type="entry name" value="NAD(P)-binding Rossmann-like Domain"/>
    <property type="match status" value="1"/>
</dbReference>
<dbReference type="InterPro" id="IPR036291">
    <property type="entry name" value="NAD(P)-bd_dom_sf"/>
</dbReference>
<dbReference type="FunFam" id="3.40.50.720:FF:000084">
    <property type="entry name" value="Short-chain dehydrogenase reductase"/>
    <property type="match status" value="1"/>
</dbReference>
<evidence type="ECO:0000313" key="5">
    <source>
        <dbReference type="Proteomes" id="UP000199361"/>
    </source>
</evidence>
<feature type="domain" description="Ketoreductase" evidence="3">
    <location>
        <begin position="8"/>
        <end position="186"/>
    </location>
</feature>
<dbReference type="OrthoDB" id="286404at2"/>
<keyword evidence="2" id="KW-0560">Oxidoreductase</keyword>